<dbReference type="EMBL" id="JAAAPX010000036">
    <property type="protein sequence ID" value="KAF4238788.1"/>
    <property type="molecule type" value="Genomic_DNA"/>
</dbReference>
<evidence type="ECO:0000313" key="3">
    <source>
        <dbReference type="Proteomes" id="UP000653565"/>
    </source>
</evidence>
<feature type="region of interest" description="Disordered" evidence="1">
    <location>
        <begin position="253"/>
        <end position="319"/>
    </location>
</feature>
<evidence type="ECO:0000256" key="1">
    <source>
        <dbReference type="SAM" id="MobiDB-lite"/>
    </source>
</evidence>
<keyword evidence="3" id="KW-1185">Reference proteome</keyword>
<proteinExistence type="predicted"/>
<accession>A0A8H4HA64</accession>
<comment type="caution">
    <text evidence="2">The sequence shown here is derived from an EMBL/GenBank/DDBJ whole genome shotgun (WGS) entry which is preliminary data.</text>
</comment>
<dbReference type="Proteomes" id="UP000653565">
    <property type="component" value="Unassembled WGS sequence"/>
</dbReference>
<sequence length="607" mass="67630">MPEYAARFRIRRKRVTNSKDVDDEESLNDDLMSPSDMTSTEVATSRRANKSRDLDPLYDPNQDEEGPDEDDQFPLRIPKDGRRKRALDQTYTPGKDDAGEDDDDEPLPAGSQRKKRRTLDPAFVPDRDDDEYQDIFLDSSKRGKGRAIDKRTSKRKATSDIGAGNLPTPSKKTPRPAKMMKTERTPPPRVPISPALTDPQPDSSDGEAVTKNPWELVNAKTQPNHPLVVKAMKVLNKIADDRNRAFFALVRAHQRRRKSDPARLADNTNDEAHAQGKADSSRKRNKSFDAVVSHSDSAAQVDDTPSNQEDEADNSVPDLSLEREKRWANAVNVPKGLWSEVEKQLFYRIAMRGFEPLLPKQWHYDFSTLPNPLFAVSGEKPAALINAIRGSEFYAIRSLSVLFSLGGYVRDCNLVYRRPEPIIKRAISKYIRWAVYDAGLHVSSDAIPLYAIGARKRGESTVKAVVKVNRRLQKLADRFRSAYGLTCATKELAAPANRAKMNSATGSNAKAPNRPPLLTGFVISGPVVAVLTLNTDPSAAKGQRGTEDSHFICQLDLSEQGQDVWNSLALAISVMHIRNTMMELAEHDLAGLCRFNADAHVVVDQDL</sequence>
<feature type="region of interest" description="Disordered" evidence="1">
    <location>
        <begin position="1"/>
        <end position="212"/>
    </location>
</feature>
<feature type="compositionally biased region" description="Polar residues" evidence="1">
    <location>
        <begin position="294"/>
        <end position="307"/>
    </location>
</feature>
<name>A0A8H4HA64_9EURO</name>
<feature type="compositionally biased region" description="Acidic residues" evidence="1">
    <location>
        <begin position="61"/>
        <end position="72"/>
    </location>
</feature>
<protein>
    <submittedName>
        <fullName evidence="2">Uncharacterized protein</fullName>
    </submittedName>
</protein>
<dbReference type="AlphaFoldDB" id="A0A8H4HA64"/>
<reference evidence="2" key="1">
    <citation type="journal article" date="2020" name="bioRxiv">
        <title>Genomic and phenotypic heterogeneity of clinical isolates of the human pathogens Aspergillus fumigatus, Aspergillus lentulus and Aspergillus fumigatiaffinis.</title>
        <authorList>
            <person name="dos Santos R.A.C."/>
            <person name="Steenwyk J.L."/>
            <person name="Rivero-Menendez O."/>
            <person name="Mead M.E."/>
            <person name="Silva L.P."/>
            <person name="Bastos R.W."/>
            <person name="Alastruey-Izquierdo A."/>
            <person name="Goldman G.H."/>
            <person name="Rokas A."/>
        </authorList>
    </citation>
    <scope>NUCLEOTIDE SEQUENCE</scope>
    <source>
        <strain evidence="2">CNM-CM6805</strain>
    </source>
</reference>
<feature type="compositionally biased region" description="Basic and acidic residues" evidence="1">
    <location>
        <begin position="270"/>
        <end position="282"/>
    </location>
</feature>
<gene>
    <name evidence="2" type="ORF">CNMCM6805_006164</name>
</gene>
<evidence type="ECO:0000313" key="2">
    <source>
        <dbReference type="EMBL" id="KAF4238788.1"/>
    </source>
</evidence>
<reference evidence="2" key="2">
    <citation type="submission" date="2020-04" db="EMBL/GenBank/DDBJ databases">
        <authorList>
            <person name="Santos R.A.C."/>
            <person name="Steenwyk J.L."/>
            <person name="Rivero-Menendez O."/>
            <person name="Mead M.E."/>
            <person name="Silva L.P."/>
            <person name="Bastos R.W."/>
            <person name="Alastruey-Izquierdo A."/>
            <person name="Goldman G.H."/>
            <person name="Rokas A."/>
        </authorList>
    </citation>
    <scope>NUCLEOTIDE SEQUENCE</scope>
    <source>
        <strain evidence="2">CNM-CM6805</strain>
    </source>
</reference>
<organism evidence="2 3">
    <name type="scientific">Aspergillus fumigatiaffinis</name>
    <dbReference type="NCBI Taxonomy" id="340414"/>
    <lineage>
        <taxon>Eukaryota</taxon>
        <taxon>Fungi</taxon>
        <taxon>Dikarya</taxon>
        <taxon>Ascomycota</taxon>
        <taxon>Pezizomycotina</taxon>
        <taxon>Eurotiomycetes</taxon>
        <taxon>Eurotiomycetidae</taxon>
        <taxon>Eurotiales</taxon>
        <taxon>Aspergillaceae</taxon>
        <taxon>Aspergillus</taxon>
        <taxon>Aspergillus subgen. Fumigati</taxon>
    </lineage>
</organism>